<dbReference type="PANTHER" id="PTHR43065">
    <property type="entry name" value="SENSOR HISTIDINE KINASE"/>
    <property type="match status" value="1"/>
</dbReference>
<accession>A0ABS9ARQ2</accession>
<evidence type="ECO:0000313" key="7">
    <source>
        <dbReference type="Proteomes" id="UP001320272"/>
    </source>
</evidence>
<dbReference type="PRINTS" id="PR00344">
    <property type="entry name" value="BCTRLSENSOR"/>
</dbReference>
<evidence type="ECO:0000256" key="1">
    <source>
        <dbReference type="ARBA" id="ARBA00000085"/>
    </source>
</evidence>
<dbReference type="SUPFAM" id="SSF47384">
    <property type="entry name" value="Homodimeric domain of signal transducing histidine kinase"/>
    <property type="match status" value="1"/>
</dbReference>
<dbReference type="GO" id="GO:0016301">
    <property type="term" value="F:kinase activity"/>
    <property type="evidence" value="ECO:0007669"/>
    <property type="project" value="UniProtKB-KW"/>
</dbReference>
<dbReference type="EMBL" id="JABFTV010000004">
    <property type="protein sequence ID" value="MCE8024530.1"/>
    <property type="molecule type" value="Genomic_DNA"/>
</dbReference>
<dbReference type="Gene3D" id="1.10.287.130">
    <property type="match status" value="1"/>
</dbReference>
<dbReference type="NCBIfam" id="NF038348">
    <property type="entry name" value="T2SS_HK"/>
    <property type="match status" value="1"/>
</dbReference>
<dbReference type="InterPro" id="IPR004358">
    <property type="entry name" value="Sig_transdc_His_kin-like_C"/>
</dbReference>
<keyword evidence="3" id="KW-0597">Phosphoprotein</keyword>
<keyword evidence="6" id="KW-0808">Transferase</keyword>
<dbReference type="InterPro" id="IPR003594">
    <property type="entry name" value="HATPase_dom"/>
</dbReference>
<dbReference type="PANTHER" id="PTHR43065:SF50">
    <property type="entry name" value="HISTIDINE KINASE"/>
    <property type="match status" value="1"/>
</dbReference>
<dbReference type="SUPFAM" id="SSF55874">
    <property type="entry name" value="ATPase domain of HSP90 chaperone/DNA topoisomerase II/histidine kinase"/>
    <property type="match status" value="1"/>
</dbReference>
<evidence type="ECO:0000256" key="2">
    <source>
        <dbReference type="ARBA" id="ARBA00012438"/>
    </source>
</evidence>
<evidence type="ECO:0000256" key="3">
    <source>
        <dbReference type="ARBA" id="ARBA00022553"/>
    </source>
</evidence>
<name>A0ABS9ARQ2_9GAMM</name>
<dbReference type="SMART" id="SM00388">
    <property type="entry name" value="HisKA"/>
    <property type="match status" value="1"/>
</dbReference>
<comment type="caution">
    <text evidence="6">The sequence shown here is derived from an EMBL/GenBank/DDBJ whole genome shotgun (WGS) entry which is preliminary data.</text>
</comment>
<dbReference type="InterPro" id="IPR036890">
    <property type="entry name" value="HATPase_C_sf"/>
</dbReference>
<protein>
    <recommendedName>
        <fullName evidence="2">histidine kinase</fullName>
        <ecNumber evidence="2">2.7.13.3</ecNumber>
    </recommendedName>
</protein>
<organism evidence="6 7">
    <name type="scientific">Billgrantia aerodenitrificans</name>
    <dbReference type="NCBI Taxonomy" id="2733483"/>
    <lineage>
        <taxon>Bacteria</taxon>
        <taxon>Pseudomonadati</taxon>
        <taxon>Pseudomonadota</taxon>
        <taxon>Gammaproteobacteria</taxon>
        <taxon>Oceanospirillales</taxon>
        <taxon>Halomonadaceae</taxon>
        <taxon>Billgrantia</taxon>
    </lineage>
</organism>
<evidence type="ECO:0000256" key="4">
    <source>
        <dbReference type="SAM" id="Coils"/>
    </source>
</evidence>
<dbReference type="InterPro" id="IPR005467">
    <property type="entry name" value="His_kinase_dom"/>
</dbReference>
<comment type="catalytic activity">
    <reaction evidence="1">
        <text>ATP + protein L-histidine = ADP + protein N-phospho-L-histidine.</text>
        <dbReference type="EC" id="2.7.13.3"/>
    </reaction>
</comment>
<dbReference type="InterPro" id="IPR003661">
    <property type="entry name" value="HisK_dim/P_dom"/>
</dbReference>
<sequence length="361" mass="40216">MDRAERSTSVRGSGFSLFQTAVMLEDQVRARTKELEAALRENEQINRALQQVQEDMEREIRERREALVALEREREEQQVLIGKLEEAHNQLLQSEKLASIGQLAAGVAHEINNPIGFVSSNLNTLRQYIDDLLRLVDLYETVEPSLTSEAAERIAQLKTELELDYLREDVGALIAESIDGTARVRRIVQDLRDFSRTGATDWQLADLHQGLESTLNVATNEIKYKATIVREYGQLPAVECVPAQLNQVFLNLLVNAAQAIEEHGTITLRTGCEGDQVWLAFADDGAGIPAELQSRIFDPFFTTKPVGQGTGLGLSLSYGIVQKHGGRIELDSRPGEGTTFTLWLPIRRIPDESASAVEQPQ</sequence>
<evidence type="ECO:0000259" key="5">
    <source>
        <dbReference type="PROSITE" id="PS50109"/>
    </source>
</evidence>
<dbReference type="CDD" id="cd16943">
    <property type="entry name" value="HATPase_AtoS-like"/>
    <property type="match status" value="1"/>
</dbReference>
<dbReference type="CDD" id="cd00082">
    <property type="entry name" value="HisKA"/>
    <property type="match status" value="1"/>
</dbReference>
<dbReference type="Gene3D" id="3.30.565.10">
    <property type="entry name" value="Histidine kinase-like ATPase, C-terminal domain"/>
    <property type="match status" value="1"/>
</dbReference>
<dbReference type="Proteomes" id="UP001320272">
    <property type="component" value="Unassembled WGS sequence"/>
</dbReference>
<dbReference type="EC" id="2.7.13.3" evidence="2"/>
<dbReference type="InterPro" id="IPR036097">
    <property type="entry name" value="HisK_dim/P_sf"/>
</dbReference>
<keyword evidence="6" id="KW-0418">Kinase</keyword>
<dbReference type="PROSITE" id="PS50109">
    <property type="entry name" value="HIS_KIN"/>
    <property type="match status" value="1"/>
</dbReference>
<gene>
    <name evidence="6" type="ORF">HOP59_10335</name>
</gene>
<keyword evidence="7" id="KW-1185">Reference proteome</keyword>
<proteinExistence type="predicted"/>
<reference evidence="6 7" key="1">
    <citation type="journal article" date="2021" name="Front. Microbiol.">
        <title>Aerobic Denitrification and Heterotrophic Sulfur Oxidation in the Genus Halomonas Revealed by Six Novel Species Characterizations and Genome-Based Analysis.</title>
        <authorList>
            <person name="Wang L."/>
            <person name="Shao Z."/>
        </authorList>
    </citation>
    <scope>NUCLEOTIDE SEQUENCE [LARGE SCALE GENOMIC DNA]</scope>
    <source>
        <strain evidence="6 7">MCCC 1A11058</strain>
    </source>
</reference>
<feature type="domain" description="Histidine kinase" evidence="5">
    <location>
        <begin position="106"/>
        <end position="348"/>
    </location>
</feature>
<evidence type="ECO:0000313" key="6">
    <source>
        <dbReference type="EMBL" id="MCE8024530.1"/>
    </source>
</evidence>
<dbReference type="Pfam" id="PF02518">
    <property type="entry name" value="HATPase_c"/>
    <property type="match status" value="1"/>
</dbReference>
<keyword evidence="4" id="KW-0175">Coiled coil</keyword>
<feature type="coiled-coil region" evidence="4">
    <location>
        <begin position="21"/>
        <end position="90"/>
    </location>
</feature>
<dbReference type="SMART" id="SM00387">
    <property type="entry name" value="HATPase_c"/>
    <property type="match status" value="1"/>
</dbReference>